<evidence type="ECO:0000313" key="2">
    <source>
        <dbReference type="Proteomes" id="UP000275348"/>
    </source>
</evidence>
<accession>A0A3L9LZS6</accession>
<gene>
    <name evidence="1" type="ORF">EAH69_13575</name>
</gene>
<proteinExistence type="predicted"/>
<evidence type="ECO:0000313" key="1">
    <source>
        <dbReference type="EMBL" id="RLZ06407.1"/>
    </source>
</evidence>
<keyword evidence="2" id="KW-1185">Reference proteome</keyword>
<reference evidence="1 2" key="1">
    <citation type="submission" date="2018-10" db="EMBL/GenBank/DDBJ databases">
        <authorList>
            <person name="Chen X."/>
        </authorList>
    </citation>
    <scope>NUCLEOTIDE SEQUENCE [LARGE SCALE GENOMIC DNA]</scope>
    <source>
        <strain evidence="1 2">YIM 102668</strain>
    </source>
</reference>
<dbReference type="AlphaFoldDB" id="A0A3L9LZS6"/>
<feature type="non-terminal residue" evidence="1">
    <location>
        <position position="1"/>
    </location>
</feature>
<comment type="caution">
    <text evidence="1">The sequence shown here is derived from an EMBL/GenBank/DDBJ whole genome shotgun (WGS) entry which is preliminary data.</text>
</comment>
<dbReference type="RefSeq" id="WP_230466833.1">
    <property type="nucleotide sequence ID" value="NZ_RDOJ01000030.1"/>
</dbReference>
<dbReference type="Proteomes" id="UP000275348">
    <property type="component" value="Unassembled WGS sequence"/>
</dbReference>
<organism evidence="1 2">
    <name type="scientific">Faecalibacter macacae</name>
    <dbReference type="NCBI Taxonomy" id="1859289"/>
    <lineage>
        <taxon>Bacteria</taxon>
        <taxon>Pseudomonadati</taxon>
        <taxon>Bacteroidota</taxon>
        <taxon>Flavobacteriia</taxon>
        <taxon>Flavobacteriales</taxon>
        <taxon>Weeksellaceae</taxon>
        <taxon>Faecalibacter</taxon>
    </lineage>
</organism>
<protein>
    <submittedName>
        <fullName evidence="1">Uncharacterized protein</fullName>
    </submittedName>
</protein>
<sequence>VRDELNCVQFLSVLRKIPGSLWATLNDTHRQTINYENDCRQMLVGLTIRAIIYGEVKYFADEEGNNINPEPCYKTKYPDIDTLDHSIYFKSDNKTIYIFWDNTFVCYGLLSKQLDLTETTNDYEQKWDVSSDSKWQPFIGQKIVDFKILWEETWISNLDGTNKVYTTYPQTFEIKMENGKSIFITASELKDSDDEYYSQMDNLLVTTNYELLQRLENLQQNQIEMRNSKKTLWTKLFG</sequence>
<name>A0A3L9LZS6_9FLAO</name>
<dbReference type="EMBL" id="RDOJ01000030">
    <property type="protein sequence ID" value="RLZ06407.1"/>
    <property type="molecule type" value="Genomic_DNA"/>
</dbReference>